<proteinExistence type="predicted"/>
<comment type="caution">
    <text evidence="1">The sequence shown here is derived from an EMBL/GenBank/DDBJ whole genome shotgun (WGS) entry which is preliminary data.</text>
</comment>
<evidence type="ECO:0000313" key="2">
    <source>
        <dbReference type="Proteomes" id="UP001253193"/>
    </source>
</evidence>
<organism evidence="1 2">
    <name type="scientific">Vibrio parahaemolyticus</name>
    <dbReference type="NCBI Taxonomy" id="670"/>
    <lineage>
        <taxon>Bacteria</taxon>
        <taxon>Pseudomonadati</taxon>
        <taxon>Pseudomonadota</taxon>
        <taxon>Gammaproteobacteria</taxon>
        <taxon>Vibrionales</taxon>
        <taxon>Vibrionaceae</taxon>
        <taxon>Vibrio</taxon>
    </lineage>
</organism>
<gene>
    <name evidence="1" type="ORF">QX249_10980</name>
</gene>
<name>A0AAW8PY84_VIBPH</name>
<dbReference type="RefSeq" id="WP_311020050.1">
    <property type="nucleotide sequence ID" value="NZ_JAUHGG010000003.1"/>
</dbReference>
<dbReference type="EMBL" id="JAUHGG010000003">
    <property type="protein sequence ID" value="MDS1821186.1"/>
    <property type="molecule type" value="Genomic_DNA"/>
</dbReference>
<sequence length="188" mass="21576">MSTEVTAPTIIKTLTNNLQESTTRRNKAIFEQNQSQVQRYEKDISIYSEAIKLIRLADITIYLPIDCSVADQYNRPNHIIFKPSLETINKINGLRSMVTSMGLESIDIEATDCFFMTNSSEIETEIDIHELSPDQFVELYETDIHKLDPFEINPDEPILRIYKNGIRIILNEGFEGRGVFVYSSLAHI</sequence>
<dbReference type="AlphaFoldDB" id="A0AAW8PY84"/>
<protein>
    <submittedName>
        <fullName evidence="1">Uncharacterized protein</fullName>
    </submittedName>
</protein>
<evidence type="ECO:0000313" key="1">
    <source>
        <dbReference type="EMBL" id="MDS1821186.1"/>
    </source>
</evidence>
<reference evidence="1" key="1">
    <citation type="submission" date="2023-06" db="EMBL/GenBank/DDBJ databases">
        <title>Genomic Diversity of Vibrio spp. and Metagenomic Analysis of Pathogens in Florida Gulf Coastal Waters Following Hurricane Ian.</title>
        <authorList>
            <person name="Brumfield K.D."/>
        </authorList>
    </citation>
    <scope>NUCLEOTIDE SEQUENCE</scope>
    <source>
        <strain evidence="1">WBS2B-138</strain>
    </source>
</reference>
<dbReference type="Proteomes" id="UP001253193">
    <property type="component" value="Unassembled WGS sequence"/>
</dbReference>
<accession>A0AAW8PY84</accession>